<accession>A0ABR8DYD4</accession>
<keyword evidence="2" id="KW-1185">Reference proteome</keyword>
<proteinExistence type="predicted"/>
<organism evidence="1 2">
    <name type="scientific">Nostoc flagelliforme FACHB-838</name>
    <dbReference type="NCBI Taxonomy" id="2692904"/>
    <lineage>
        <taxon>Bacteria</taxon>
        <taxon>Bacillati</taxon>
        <taxon>Cyanobacteriota</taxon>
        <taxon>Cyanophyceae</taxon>
        <taxon>Nostocales</taxon>
        <taxon>Nostocaceae</taxon>
        <taxon>Nostoc</taxon>
    </lineage>
</organism>
<comment type="caution">
    <text evidence="1">The sequence shown here is derived from an EMBL/GenBank/DDBJ whole genome shotgun (WGS) entry which is preliminary data.</text>
</comment>
<dbReference type="EMBL" id="JACJSI010000155">
    <property type="protein sequence ID" value="MBD2534366.1"/>
    <property type="molecule type" value="Genomic_DNA"/>
</dbReference>
<sequence length="72" mass="8034">MHTSEHIQAGDKVLILRPAYVVGKVGVVCGWEAPKQNQSNKRWLVQITSEEENILVSLVANDFLGINPELYS</sequence>
<name>A0ABR8DYD4_9NOSO</name>
<dbReference type="Proteomes" id="UP000623440">
    <property type="component" value="Unassembled WGS sequence"/>
</dbReference>
<evidence type="ECO:0000313" key="2">
    <source>
        <dbReference type="Proteomes" id="UP000623440"/>
    </source>
</evidence>
<reference evidence="1 2" key="1">
    <citation type="journal article" date="2020" name="ISME J.">
        <title>Comparative genomics reveals insights into cyanobacterial evolution and habitat adaptation.</title>
        <authorList>
            <person name="Chen M.Y."/>
            <person name="Teng W.K."/>
            <person name="Zhao L."/>
            <person name="Hu C.X."/>
            <person name="Zhou Y.K."/>
            <person name="Han B.P."/>
            <person name="Song L.R."/>
            <person name="Shu W.S."/>
        </authorList>
    </citation>
    <scope>NUCLEOTIDE SEQUENCE [LARGE SCALE GENOMIC DNA]</scope>
    <source>
        <strain evidence="1 2">FACHB-838</strain>
    </source>
</reference>
<protein>
    <submittedName>
        <fullName evidence="1">Uncharacterized protein</fullName>
    </submittedName>
</protein>
<gene>
    <name evidence="1" type="ORF">H6G97_34575</name>
</gene>
<evidence type="ECO:0000313" key="1">
    <source>
        <dbReference type="EMBL" id="MBD2534366.1"/>
    </source>
</evidence>